<evidence type="ECO:0000256" key="1">
    <source>
        <dbReference type="SAM" id="SignalP"/>
    </source>
</evidence>
<proteinExistence type="predicted"/>
<reference evidence="2 3" key="1">
    <citation type="journal article" date="2016" name="Front. Microbiol.">
        <title>Single-Cell (Meta-)Genomics of a Dimorphic Candidatus Thiomargarita nelsonii Reveals Genomic Plasticity.</title>
        <authorList>
            <person name="Flood B.E."/>
            <person name="Fliss P."/>
            <person name="Jones D.S."/>
            <person name="Dick G.J."/>
            <person name="Jain S."/>
            <person name="Kaster A.K."/>
            <person name="Winkel M."/>
            <person name="Mussmann M."/>
            <person name="Bailey J."/>
        </authorList>
    </citation>
    <scope>NUCLEOTIDE SEQUENCE [LARGE SCALE GENOMIC DNA]</scope>
    <source>
        <strain evidence="2">Hydrate Ridge</strain>
    </source>
</reference>
<protein>
    <recommendedName>
        <fullName evidence="4">Secreted protein</fullName>
    </recommendedName>
</protein>
<dbReference type="EMBL" id="JSZA02000066">
    <property type="protein sequence ID" value="KHD08299.1"/>
    <property type="molecule type" value="Genomic_DNA"/>
</dbReference>
<feature type="chain" id="PRO_5002020326" description="Secreted protein" evidence="1">
    <location>
        <begin position="25"/>
        <end position="281"/>
    </location>
</feature>
<accession>A0A0A6PDE9</accession>
<feature type="signal peptide" evidence="1">
    <location>
        <begin position="1"/>
        <end position="24"/>
    </location>
</feature>
<organism evidence="2 3">
    <name type="scientific">Candidatus Thiomargarita nelsonii</name>
    <dbReference type="NCBI Taxonomy" id="1003181"/>
    <lineage>
        <taxon>Bacteria</taxon>
        <taxon>Pseudomonadati</taxon>
        <taxon>Pseudomonadota</taxon>
        <taxon>Gammaproteobacteria</taxon>
        <taxon>Thiotrichales</taxon>
        <taxon>Thiotrichaceae</taxon>
        <taxon>Thiomargarita</taxon>
    </lineage>
</organism>
<evidence type="ECO:0000313" key="2">
    <source>
        <dbReference type="EMBL" id="KHD08299.1"/>
    </source>
</evidence>
<keyword evidence="1" id="KW-0732">Signal</keyword>
<gene>
    <name evidence="2" type="ORF">PN36_17305</name>
</gene>
<evidence type="ECO:0008006" key="4">
    <source>
        <dbReference type="Google" id="ProtNLM"/>
    </source>
</evidence>
<dbReference type="Proteomes" id="UP000030428">
    <property type="component" value="Unassembled WGS sequence"/>
</dbReference>
<keyword evidence="3" id="KW-1185">Reference proteome</keyword>
<name>A0A0A6PDE9_9GAMM</name>
<comment type="caution">
    <text evidence="2">The sequence shown here is derived from an EMBL/GenBank/DDBJ whole genome shotgun (WGS) entry which is preliminary data.</text>
</comment>
<evidence type="ECO:0000313" key="3">
    <source>
        <dbReference type="Proteomes" id="UP000030428"/>
    </source>
</evidence>
<sequence>MLKKAIVMSIALPMSIGLGPSAIADETGGLADFSASVGLKVWENQWNVPSDELNQIISFRSENEIVLIPVLSFRYKKFFISGSYFPETDYSLGEQTVIGEISVEQGADQAPTQQYVGLLTELSAERSEWDINVGYYLSPFLVITAGYKKIERSFTGEIKKELLSPTEEKIVKEPFHFGTKTDGLTIGIAGVAPLQGKLGLYGNFALGWLETSEKDKDNFDSGYRLGELGFLYSSRFEQIPMLNAASFYAGYRFQVVKDDMPIGNGADDTTEGFVLGVNLTF</sequence>
<dbReference type="AlphaFoldDB" id="A0A0A6PDE9"/>